<dbReference type="GO" id="GO:0160221">
    <property type="term" value="P:Rho-activating G protein-coupled receptor signaling pathway"/>
    <property type="evidence" value="ECO:0007669"/>
    <property type="project" value="Ensembl"/>
</dbReference>
<keyword evidence="13" id="KW-0832">Ubl conjugation</keyword>
<evidence type="ECO:0000256" key="3">
    <source>
        <dbReference type="ARBA" id="ARBA00004651"/>
    </source>
</evidence>
<keyword evidence="21" id="KW-0325">Glycoprotein</keyword>
<evidence type="ECO:0000256" key="5">
    <source>
        <dbReference type="ARBA" id="ARBA00019701"/>
    </source>
</evidence>
<dbReference type="GO" id="GO:0045121">
    <property type="term" value="C:membrane raft"/>
    <property type="evidence" value="ECO:0007669"/>
    <property type="project" value="UniProtKB-SubCell"/>
</dbReference>
<dbReference type="SMART" id="SM00303">
    <property type="entry name" value="GPS"/>
    <property type="match status" value="1"/>
</dbReference>
<dbReference type="InterPro" id="IPR000203">
    <property type="entry name" value="GPS"/>
</dbReference>
<dbReference type="GO" id="GO:0072520">
    <property type="term" value="P:seminiferous tubule development"/>
    <property type="evidence" value="ECO:0007669"/>
    <property type="project" value="Ensembl"/>
</dbReference>
<keyword evidence="10 26" id="KW-0812">Transmembrane</keyword>
<dbReference type="InterPro" id="IPR046338">
    <property type="entry name" value="GAIN_dom_sf"/>
</dbReference>
<dbReference type="GO" id="GO:0045785">
    <property type="term" value="P:positive regulation of cell adhesion"/>
    <property type="evidence" value="ECO:0007669"/>
    <property type="project" value="Ensembl"/>
</dbReference>
<dbReference type="GO" id="GO:0005576">
    <property type="term" value="C:extracellular region"/>
    <property type="evidence" value="ECO:0007669"/>
    <property type="project" value="UniProtKB-SubCell"/>
</dbReference>
<dbReference type="GO" id="GO:0004930">
    <property type="term" value="F:G protein-coupled receptor activity"/>
    <property type="evidence" value="ECO:0007669"/>
    <property type="project" value="UniProtKB-KW"/>
</dbReference>
<evidence type="ECO:0000256" key="16">
    <source>
        <dbReference type="ARBA" id="ARBA00022989"/>
    </source>
</evidence>
<evidence type="ECO:0000256" key="13">
    <source>
        <dbReference type="ARBA" id="ARBA00022843"/>
    </source>
</evidence>
<dbReference type="GO" id="GO:2001223">
    <property type="term" value="P:negative regulation of neuron migration"/>
    <property type="evidence" value="ECO:0007669"/>
    <property type="project" value="Ensembl"/>
</dbReference>
<dbReference type="FunCoup" id="F6VQE0">
    <property type="interactions" value="47"/>
</dbReference>
<dbReference type="PRINTS" id="PR00249">
    <property type="entry name" value="GPCRSECRETIN"/>
</dbReference>
<dbReference type="GO" id="GO:0050840">
    <property type="term" value="F:extracellular matrix binding"/>
    <property type="evidence" value="ECO:0007669"/>
    <property type="project" value="Ensembl"/>
</dbReference>
<dbReference type="GO" id="GO:0097451">
    <property type="term" value="C:glial limiting end-foot"/>
    <property type="evidence" value="ECO:0007669"/>
    <property type="project" value="Ensembl"/>
</dbReference>
<dbReference type="InParanoid" id="F6VQE0"/>
<dbReference type="GO" id="GO:0007266">
    <property type="term" value="P:Rho protein signal transduction"/>
    <property type="evidence" value="ECO:0007669"/>
    <property type="project" value="Ensembl"/>
</dbReference>
<feature type="transmembrane region" description="Helical" evidence="26">
    <location>
        <begin position="472"/>
        <end position="489"/>
    </location>
</feature>
<dbReference type="PANTHER" id="PTHR12011:SF318">
    <property type="entry name" value="ADHESION G-PROTEIN COUPLED RECEPTOR G1"/>
    <property type="match status" value="1"/>
</dbReference>
<dbReference type="GO" id="GO:0021796">
    <property type="term" value="P:cerebral cortex regionalization"/>
    <property type="evidence" value="ECO:0007669"/>
    <property type="project" value="Ensembl"/>
</dbReference>
<accession>F6VQE0</accession>
<dbReference type="GO" id="GO:0007200">
    <property type="term" value="P:phospholipase C-activating G protein-coupled receptor signaling pathway"/>
    <property type="evidence" value="ECO:0007669"/>
    <property type="project" value="Ensembl"/>
</dbReference>
<evidence type="ECO:0000313" key="30">
    <source>
        <dbReference type="Proteomes" id="UP000002280"/>
    </source>
</evidence>
<feature type="transmembrane region" description="Helical" evidence="26">
    <location>
        <begin position="661"/>
        <end position="686"/>
    </location>
</feature>
<keyword evidence="16 26" id="KW-1133">Transmembrane helix</keyword>
<evidence type="ECO:0000256" key="21">
    <source>
        <dbReference type="ARBA" id="ARBA00023180"/>
    </source>
</evidence>
<evidence type="ECO:0000256" key="24">
    <source>
        <dbReference type="ARBA" id="ARBA00093505"/>
    </source>
</evidence>
<dbReference type="GO" id="GO:0007166">
    <property type="term" value="P:cell surface receptor signaling pathway"/>
    <property type="evidence" value="ECO:0007669"/>
    <property type="project" value="InterPro"/>
</dbReference>
<dbReference type="GeneTree" id="ENSGT00940000160843"/>
<sequence>MKVTTQDQRTVLGMEGIYYVPGGDFSMTLTRKMAAWAFPKALVVHMSLFFFLQGIHGSNHKDEFIFCGERNQTHLSNLTYIQSHAYHIVIENTEEALTIKAPFPPKTSPAFWAFPSPRGPYHFCLYWLPNAEKLQLTYGKTTYELSDQARQFLCFSHLDTAVPVQSPSLLNPSYSSWRKPQNTSLLSSHRYTFYFHDPPGAISSHSGSVDMCELKWELQSLSVFLSNPGKAGRKLSPSSASQHLQNLESKLVGVHFKGDKASFEEEKINATVWKLRPGVKDLHIHSKEKMDQSTVQEYSVKLPRALFEKAKGRRGEADKRLLLVDFSSQALFQDKNSSQVLGEKVLGIVVENTKVSNLQEPVVLTFWHQPQPKNVTLQCVFWEENPASGSPGSWSDSGCQTQVGDTNTSCLCNHLTYFAVLMVSSVEIDAIHKHYLTLLSYIGCIISALACILTIAIYLFSRRKKRDYTIKVHMNLLLSVFFLDLSFLLSEPVALLENEMGCRTSAIFLHFSLLACLTWMGIEGYNLYRLVVEVFSTYVHGYLVKLCLVGWGLPLFLVTVTALVDGENYGSIILTVQKSSENVIYPSMCWIRDPIVSYIMNLGYFCLVFLFNAVMLVTMTVQILRLNQRGQKWQHALTLLGLSLVLGVPWALVFFAFTSGIFQLVVLYLFSIITSFQGFLIFLWYWSMKLQAKGPSPLKSTSDSVKLPISSGSTSGGRI</sequence>
<dbReference type="eggNOG" id="KOG4193">
    <property type="taxonomic scope" value="Eukaryota"/>
</dbReference>
<dbReference type="Gene3D" id="2.60.220.50">
    <property type="match status" value="1"/>
</dbReference>
<dbReference type="Pfam" id="PF18587">
    <property type="entry name" value="PLL"/>
    <property type="match status" value="1"/>
</dbReference>
<evidence type="ECO:0000259" key="28">
    <source>
        <dbReference type="PROSITE" id="PS50261"/>
    </source>
</evidence>
<keyword evidence="12" id="KW-0221">Differentiation</keyword>
<evidence type="ECO:0000256" key="11">
    <source>
        <dbReference type="ARBA" id="ARBA00022729"/>
    </source>
</evidence>
<reference evidence="29 30" key="1">
    <citation type="journal article" date="2007" name="Nature">
        <title>Genome of the marsupial Monodelphis domestica reveals innovation in non-coding sequences.</title>
        <authorList>
            <person name="Mikkelsen T.S."/>
            <person name="Wakefield M.J."/>
            <person name="Aken B."/>
            <person name="Amemiya C.T."/>
            <person name="Chang J.L."/>
            <person name="Duke S."/>
            <person name="Garber M."/>
            <person name="Gentles A.J."/>
            <person name="Goodstadt L."/>
            <person name="Heger A."/>
            <person name="Jurka J."/>
            <person name="Kamal M."/>
            <person name="Mauceli E."/>
            <person name="Searle S.M."/>
            <person name="Sharpe T."/>
            <person name="Baker M.L."/>
            <person name="Batzer M.A."/>
            <person name="Benos P.V."/>
            <person name="Belov K."/>
            <person name="Clamp M."/>
            <person name="Cook A."/>
            <person name="Cuff J."/>
            <person name="Das R."/>
            <person name="Davidow L."/>
            <person name="Deakin J.E."/>
            <person name="Fazzari M.J."/>
            <person name="Glass J.L."/>
            <person name="Grabherr M."/>
            <person name="Greally J.M."/>
            <person name="Gu W."/>
            <person name="Hore T.A."/>
            <person name="Huttley G.A."/>
            <person name="Kleber M."/>
            <person name="Jirtle R.L."/>
            <person name="Koina E."/>
            <person name="Lee J.T."/>
            <person name="Mahony S."/>
            <person name="Marra M.A."/>
            <person name="Miller R.D."/>
            <person name="Nicholls R.D."/>
            <person name="Oda M."/>
            <person name="Papenfuss A.T."/>
            <person name="Parra Z.E."/>
            <person name="Pollock D.D."/>
            <person name="Ray D.A."/>
            <person name="Schein J.E."/>
            <person name="Speed T.P."/>
            <person name="Thompson K."/>
            <person name="VandeBerg J.L."/>
            <person name="Wade C.M."/>
            <person name="Walker J.A."/>
            <person name="Waters P.D."/>
            <person name="Webber C."/>
            <person name="Weidman J.R."/>
            <person name="Xie X."/>
            <person name="Zody M.C."/>
            <person name="Baldwin J."/>
            <person name="Abdouelleil A."/>
            <person name="Abdulkadir J."/>
            <person name="Abebe A."/>
            <person name="Abera B."/>
            <person name="Abreu J."/>
            <person name="Acer S.C."/>
            <person name="Aftuck L."/>
            <person name="Alexander A."/>
            <person name="An P."/>
            <person name="Anderson E."/>
            <person name="Anderson S."/>
            <person name="Arachi H."/>
            <person name="Azer M."/>
            <person name="Bachantsang P."/>
            <person name="Barry A."/>
            <person name="Bayul T."/>
            <person name="Berlin A."/>
            <person name="Bessette D."/>
            <person name="Bloom T."/>
            <person name="Bloom T."/>
            <person name="Boguslavskiy L."/>
            <person name="Bonnet C."/>
            <person name="Boukhgalter B."/>
            <person name="Bourzgui I."/>
            <person name="Brown A."/>
            <person name="Cahill P."/>
            <person name="Channer S."/>
            <person name="Cheshatsang Y."/>
            <person name="Chuda L."/>
            <person name="Citroen M."/>
            <person name="Collymore A."/>
            <person name="Cooke P."/>
            <person name="Costello M."/>
            <person name="D'Aco K."/>
            <person name="Daza R."/>
            <person name="De Haan G."/>
            <person name="DeGray S."/>
            <person name="DeMaso C."/>
            <person name="Dhargay N."/>
            <person name="Dooley K."/>
            <person name="Dooley E."/>
            <person name="Doricent M."/>
            <person name="Dorje P."/>
            <person name="Dorjee K."/>
            <person name="Dupes A."/>
            <person name="Elong R."/>
            <person name="Falk J."/>
            <person name="Farina A."/>
            <person name="Faro S."/>
            <person name="Ferguson D."/>
            <person name="Fisher S."/>
            <person name="Foley C.D."/>
            <person name="Franke A."/>
            <person name="Friedrich D."/>
            <person name="Gadbois L."/>
            <person name="Gearin G."/>
            <person name="Gearin C.R."/>
            <person name="Giannoukos G."/>
            <person name="Goode T."/>
            <person name="Graham J."/>
            <person name="Grandbois E."/>
            <person name="Grewal S."/>
            <person name="Gyaltsen K."/>
            <person name="Hafez N."/>
            <person name="Hagos B."/>
            <person name="Hall J."/>
            <person name="Henson C."/>
            <person name="Hollinger A."/>
            <person name="Honan T."/>
            <person name="Huard M.D."/>
            <person name="Hughes L."/>
            <person name="Hurhula B."/>
            <person name="Husby M.E."/>
            <person name="Kamat A."/>
            <person name="Kanga B."/>
            <person name="Kashin S."/>
            <person name="Khazanovich D."/>
            <person name="Kisner P."/>
            <person name="Lance K."/>
            <person name="Lara M."/>
            <person name="Lee W."/>
            <person name="Lennon N."/>
            <person name="Letendre F."/>
            <person name="LeVine R."/>
            <person name="Lipovsky A."/>
            <person name="Liu X."/>
            <person name="Liu J."/>
            <person name="Liu S."/>
            <person name="Lokyitsang T."/>
            <person name="Lokyitsang Y."/>
            <person name="Lubonja R."/>
            <person name="Lui A."/>
            <person name="MacDonald P."/>
            <person name="Magnisalis V."/>
            <person name="Maru K."/>
            <person name="Matthews C."/>
            <person name="McCusker W."/>
            <person name="McDonough S."/>
            <person name="Mehta T."/>
            <person name="Meldrim J."/>
            <person name="Meneus L."/>
            <person name="Mihai O."/>
            <person name="Mihalev A."/>
            <person name="Mihova T."/>
            <person name="Mittelman R."/>
            <person name="Mlenga V."/>
            <person name="Montmayeur A."/>
            <person name="Mulrain L."/>
            <person name="Navidi A."/>
            <person name="Naylor J."/>
            <person name="Negash T."/>
            <person name="Nguyen T."/>
            <person name="Nguyen N."/>
            <person name="Nicol R."/>
            <person name="Norbu C."/>
            <person name="Norbu N."/>
            <person name="Novod N."/>
            <person name="O'Neill B."/>
            <person name="Osman S."/>
            <person name="Markiewicz E."/>
            <person name="Oyono O.L."/>
            <person name="Patti C."/>
            <person name="Phunkhang P."/>
            <person name="Pierre F."/>
            <person name="Priest M."/>
            <person name="Raghuraman S."/>
            <person name="Rege F."/>
            <person name="Reyes R."/>
            <person name="Rise C."/>
            <person name="Rogov P."/>
            <person name="Ross K."/>
            <person name="Ryan E."/>
            <person name="Settipalli S."/>
            <person name="Shea T."/>
            <person name="Sherpa N."/>
            <person name="Shi L."/>
            <person name="Shih D."/>
            <person name="Sparrow T."/>
            <person name="Spaulding J."/>
            <person name="Stalker J."/>
            <person name="Stange-Thomann N."/>
            <person name="Stavropoulos S."/>
            <person name="Stone C."/>
            <person name="Strader C."/>
            <person name="Tesfaye S."/>
            <person name="Thomson T."/>
            <person name="Thoulutsang Y."/>
            <person name="Thoulutsang D."/>
            <person name="Topham K."/>
            <person name="Topping I."/>
            <person name="Tsamla T."/>
            <person name="Vassiliev H."/>
            <person name="Vo A."/>
            <person name="Wangchuk T."/>
            <person name="Wangdi T."/>
            <person name="Weiand M."/>
            <person name="Wilkinson J."/>
            <person name="Wilson A."/>
            <person name="Yadav S."/>
            <person name="Young G."/>
            <person name="Yu Q."/>
            <person name="Zembek L."/>
            <person name="Zhong D."/>
            <person name="Zimmer A."/>
            <person name="Zwirko Z."/>
            <person name="Jaffe D.B."/>
            <person name="Alvarez P."/>
            <person name="Brockman W."/>
            <person name="Butler J."/>
            <person name="Chin C."/>
            <person name="Gnerre S."/>
            <person name="MacCallum I."/>
            <person name="Graves J.A."/>
            <person name="Ponting C.P."/>
            <person name="Breen M."/>
            <person name="Samollow P.B."/>
            <person name="Lander E.S."/>
            <person name="Lindblad-Toh K."/>
        </authorList>
    </citation>
    <scope>NUCLEOTIDE SEQUENCE [LARGE SCALE GENOMIC DNA]</scope>
</reference>
<keyword evidence="8" id="KW-0964">Secreted</keyword>
<keyword evidence="30" id="KW-1185">Reference proteome</keyword>
<evidence type="ECO:0000259" key="27">
    <source>
        <dbReference type="PROSITE" id="PS50221"/>
    </source>
</evidence>
<dbReference type="Gene3D" id="1.20.1070.10">
    <property type="entry name" value="Rhodopsin 7-helix transmembrane proteins"/>
    <property type="match status" value="1"/>
</dbReference>
<dbReference type="OMA" id="TYIHRDY"/>
<feature type="region of interest" description="Disordered" evidence="25">
    <location>
        <begin position="696"/>
        <end position="719"/>
    </location>
</feature>
<keyword evidence="19" id="KW-1015">Disulfide bond</keyword>
<dbReference type="GO" id="GO:0110076">
    <property type="term" value="P:negative regulation of ferroptosis"/>
    <property type="evidence" value="ECO:0007669"/>
    <property type="project" value="Ensembl"/>
</dbReference>
<feature type="domain" description="G-protein coupled receptors family 2 profile 2" evidence="28">
    <location>
        <begin position="436"/>
        <end position="689"/>
    </location>
</feature>
<dbReference type="InterPro" id="IPR057244">
    <property type="entry name" value="GAIN_B"/>
</dbReference>
<protein>
    <recommendedName>
        <fullName evidence="5">Adhesion G-protein coupled receptor G1</fullName>
    </recommendedName>
    <alternativeName>
        <fullName evidence="23">G-protein coupled receptor 56</fullName>
    </alternativeName>
</protein>
<evidence type="ECO:0000256" key="17">
    <source>
        <dbReference type="ARBA" id="ARBA00023040"/>
    </source>
</evidence>
<dbReference type="PROSITE" id="PS50261">
    <property type="entry name" value="G_PROTEIN_RECEP_F2_4"/>
    <property type="match status" value="1"/>
</dbReference>
<gene>
    <name evidence="29" type="primary">ADGRG1</name>
</gene>
<dbReference type="GO" id="GO:0001525">
    <property type="term" value="P:angiogenesis"/>
    <property type="evidence" value="ECO:0007669"/>
    <property type="project" value="Ensembl"/>
</dbReference>
<feature type="transmembrane region" description="Helical" evidence="26">
    <location>
        <begin position="504"/>
        <end position="522"/>
    </location>
</feature>
<keyword evidence="7" id="KW-1003">Cell membrane</keyword>
<dbReference type="SUPFAM" id="SSF81321">
    <property type="entry name" value="Family A G protein-coupled receptor-like"/>
    <property type="match status" value="1"/>
</dbReference>
<dbReference type="ExpressionAtlas" id="F6VQE0">
    <property type="expression patterns" value="baseline"/>
</dbReference>
<dbReference type="InterPro" id="IPR000832">
    <property type="entry name" value="GPCR_2_secretin-like"/>
</dbReference>
<dbReference type="GO" id="GO:0008201">
    <property type="term" value="F:heparin binding"/>
    <property type="evidence" value="ECO:0007669"/>
    <property type="project" value="UniProtKB-KW"/>
</dbReference>
<dbReference type="GO" id="GO:1900748">
    <property type="term" value="P:positive regulation of vascular endothelial growth factor signaling pathway"/>
    <property type="evidence" value="ECO:0007669"/>
    <property type="project" value="Ensembl"/>
</dbReference>
<evidence type="ECO:0000256" key="8">
    <source>
        <dbReference type="ARBA" id="ARBA00022525"/>
    </source>
</evidence>
<dbReference type="GO" id="GO:0061484">
    <property type="term" value="P:hematopoietic stem cell homeostasis"/>
    <property type="evidence" value="ECO:0007669"/>
    <property type="project" value="Ensembl"/>
</dbReference>
<evidence type="ECO:0000256" key="20">
    <source>
        <dbReference type="ARBA" id="ARBA00023170"/>
    </source>
</evidence>
<evidence type="ECO:0000256" key="15">
    <source>
        <dbReference type="ARBA" id="ARBA00022902"/>
    </source>
</evidence>
<dbReference type="AlphaFoldDB" id="F6VQE0"/>
<dbReference type="Pfam" id="PF18619">
    <property type="entry name" value="GAIN_A"/>
    <property type="match status" value="1"/>
</dbReference>
<evidence type="ECO:0000256" key="14">
    <source>
        <dbReference type="ARBA" id="ARBA00022889"/>
    </source>
</evidence>
<dbReference type="InterPro" id="IPR017981">
    <property type="entry name" value="GPCR_2-like_7TM"/>
</dbReference>
<keyword evidence="14" id="KW-0130">Cell adhesion</keyword>
<feature type="transmembrane region" description="Helical" evidence="26">
    <location>
        <begin position="636"/>
        <end position="655"/>
    </location>
</feature>
<evidence type="ECO:0000256" key="1">
    <source>
        <dbReference type="ARBA" id="ARBA00004285"/>
    </source>
</evidence>
<keyword evidence="20" id="KW-0675">Receptor</keyword>
<keyword evidence="18 26" id="KW-0472">Membrane</keyword>
<dbReference type="GO" id="GO:0061351">
    <property type="term" value="P:neural precursor cell proliferation"/>
    <property type="evidence" value="ECO:0007669"/>
    <property type="project" value="Ensembl"/>
</dbReference>
<dbReference type="Proteomes" id="UP000002280">
    <property type="component" value="Chromosome 1"/>
</dbReference>
<dbReference type="PANTHER" id="PTHR12011">
    <property type="entry name" value="ADHESION G-PROTEIN COUPLED RECEPTOR"/>
    <property type="match status" value="1"/>
</dbReference>
<keyword evidence="22" id="KW-0807">Transducer</keyword>
<evidence type="ECO:0000256" key="7">
    <source>
        <dbReference type="ARBA" id="ARBA00022475"/>
    </source>
</evidence>
<keyword evidence="11" id="KW-0732">Signal</keyword>
<dbReference type="PROSITE" id="PS50221">
    <property type="entry name" value="GAIN_B"/>
    <property type="match status" value="1"/>
</dbReference>
<evidence type="ECO:0000256" key="4">
    <source>
        <dbReference type="ARBA" id="ARBA00010933"/>
    </source>
</evidence>
<proteinExistence type="inferred from homology"/>
<evidence type="ECO:0000256" key="12">
    <source>
        <dbReference type="ARBA" id="ARBA00022782"/>
    </source>
</evidence>
<keyword evidence="15" id="KW-0524">Neurogenesis</keyword>
<dbReference type="GO" id="GO:0035025">
    <property type="term" value="P:positive regulation of Rho protein signal transduction"/>
    <property type="evidence" value="ECO:0007669"/>
    <property type="project" value="Ensembl"/>
</dbReference>
<evidence type="ECO:0000256" key="2">
    <source>
        <dbReference type="ARBA" id="ARBA00004613"/>
    </source>
</evidence>
<evidence type="ECO:0000256" key="22">
    <source>
        <dbReference type="ARBA" id="ARBA00023224"/>
    </source>
</evidence>
<dbReference type="InterPro" id="IPR040679">
    <property type="entry name" value="PLL"/>
</dbReference>
<comment type="subcellular location">
    <subcellularLocation>
        <location evidence="3">Cell membrane</location>
        <topology evidence="3">Multi-pass membrane protein</topology>
    </subcellularLocation>
    <subcellularLocation>
        <location evidence="1">Membrane raft</location>
    </subcellularLocation>
    <subcellularLocation>
        <location evidence="2">Secreted</location>
    </subcellularLocation>
</comment>
<comment type="similarity">
    <text evidence="4">Belongs to the G-protein coupled receptor 2 family. LN-TM7 subfamily.</text>
</comment>
<evidence type="ECO:0000256" key="6">
    <source>
        <dbReference type="ARBA" id="ARBA00022473"/>
    </source>
</evidence>
<dbReference type="GO" id="GO:2000179">
    <property type="term" value="P:positive regulation of neural precursor cell proliferation"/>
    <property type="evidence" value="ECO:0007669"/>
    <property type="project" value="Ensembl"/>
</dbReference>
<keyword evidence="6" id="KW-0217">Developmental protein</keyword>
<dbReference type="FunFam" id="2.60.220.50:FF:000014">
    <property type="entry name" value="Adhesion G-protein coupled receptor G1"/>
    <property type="match status" value="1"/>
</dbReference>
<name>F6VQE0_MONDO</name>
<dbReference type="GO" id="GO:0021819">
    <property type="term" value="P:layer formation in cerebral cortex"/>
    <property type="evidence" value="ECO:0007669"/>
    <property type="project" value="Ensembl"/>
</dbReference>
<reference evidence="29" key="2">
    <citation type="submission" date="2025-08" db="UniProtKB">
        <authorList>
            <consortium name="Ensembl"/>
        </authorList>
    </citation>
    <scope>IDENTIFICATION</scope>
</reference>
<dbReference type="InterPro" id="IPR040950">
    <property type="entry name" value="ADGRG1_GAIN_A"/>
</dbReference>
<keyword evidence="9" id="KW-0358">Heparin-binding</keyword>
<dbReference type="FunFam" id="1.20.1070.10:FF:000117">
    <property type="entry name" value="adhesion G-protein coupled receptor G1"/>
    <property type="match status" value="1"/>
</dbReference>
<evidence type="ECO:0000256" key="25">
    <source>
        <dbReference type="SAM" id="MobiDB-lite"/>
    </source>
</evidence>
<dbReference type="GO" id="GO:0005886">
    <property type="term" value="C:plasma membrane"/>
    <property type="evidence" value="ECO:0007669"/>
    <property type="project" value="UniProtKB-SubCell"/>
</dbReference>
<feature type="transmembrane region" description="Helical" evidence="26">
    <location>
        <begin position="602"/>
        <end position="624"/>
    </location>
</feature>
<dbReference type="STRING" id="13616.ENSMODP00000017522"/>
<dbReference type="GO" id="GO:0090330">
    <property type="term" value="P:regulation of platelet aggregation"/>
    <property type="evidence" value="ECO:0007669"/>
    <property type="project" value="Ensembl"/>
</dbReference>
<dbReference type="Bgee" id="ENSMODG00000014011">
    <property type="expression patterns" value="Expressed in adult mammalian kidney and 16 other cell types or tissues"/>
</dbReference>
<feature type="transmembrane region" description="Helical" evidence="26">
    <location>
        <begin position="438"/>
        <end position="460"/>
    </location>
</feature>
<keyword evidence="17" id="KW-0297">G-protein coupled receptor</keyword>
<dbReference type="GO" id="GO:0005518">
    <property type="term" value="F:collagen binding"/>
    <property type="evidence" value="ECO:0007669"/>
    <property type="project" value="Ensembl"/>
</dbReference>
<evidence type="ECO:0000256" key="9">
    <source>
        <dbReference type="ARBA" id="ARBA00022674"/>
    </source>
</evidence>
<evidence type="ECO:0000256" key="18">
    <source>
        <dbReference type="ARBA" id="ARBA00023136"/>
    </source>
</evidence>
<comment type="subunit">
    <text evidence="24">Heterodimer of 2 chains generated by proteolytic processing; the large extracellular N-terminal fragment (ADGRG1 NT) and the membrane-bound C-terminal fragment (ADGRG1-CT) predominantly remain associated and non-covalently linked. ADGRG1 NT self-associates in a trans-trans manner; the homophilic interaction enhances receptor signaling. Interacts with TGM2. Interacts with heparin; leading to the reduction of ADGRG1 shedding. Interacts with COL3A1. Part of a GPCR-tetraspanin complex at least consisting of ADGRG1, CD81, eventually CD9, and GNA11 in which CD81 is enhancing the association of ADGRG1 with GNA11.</text>
</comment>
<dbReference type="Pfam" id="PF00002">
    <property type="entry name" value="7tm_2"/>
    <property type="match status" value="1"/>
</dbReference>
<dbReference type="Pfam" id="PF01825">
    <property type="entry name" value="GPS"/>
    <property type="match status" value="1"/>
</dbReference>
<evidence type="ECO:0000256" key="19">
    <source>
        <dbReference type="ARBA" id="ARBA00023157"/>
    </source>
</evidence>
<feature type="domain" description="GAIN-B" evidence="27">
    <location>
        <begin position="273"/>
        <end position="428"/>
    </location>
</feature>
<dbReference type="GO" id="GO:0007155">
    <property type="term" value="P:cell adhesion"/>
    <property type="evidence" value="ECO:0007669"/>
    <property type="project" value="UniProtKB-KW"/>
</dbReference>
<evidence type="ECO:0000256" key="23">
    <source>
        <dbReference type="ARBA" id="ARBA00033134"/>
    </source>
</evidence>
<dbReference type="GO" id="GO:0008285">
    <property type="term" value="P:negative regulation of cell population proliferation"/>
    <property type="evidence" value="ECO:0007669"/>
    <property type="project" value="Ensembl"/>
</dbReference>
<dbReference type="PRINTS" id="PR01422">
    <property type="entry name" value="GPR56ORPHANR"/>
</dbReference>
<evidence type="ECO:0000256" key="26">
    <source>
        <dbReference type="SAM" id="Phobius"/>
    </source>
</evidence>
<organism evidence="29 30">
    <name type="scientific">Monodelphis domestica</name>
    <name type="common">Gray short-tailed opossum</name>
    <dbReference type="NCBI Taxonomy" id="13616"/>
    <lineage>
        <taxon>Eukaryota</taxon>
        <taxon>Metazoa</taxon>
        <taxon>Chordata</taxon>
        <taxon>Craniata</taxon>
        <taxon>Vertebrata</taxon>
        <taxon>Euteleostomi</taxon>
        <taxon>Mammalia</taxon>
        <taxon>Metatheria</taxon>
        <taxon>Didelphimorphia</taxon>
        <taxon>Didelphidae</taxon>
        <taxon>Monodelphis</taxon>
    </lineage>
</organism>
<evidence type="ECO:0000256" key="10">
    <source>
        <dbReference type="ARBA" id="ARBA00022692"/>
    </source>
</evidence>
<dbReference type="InterPro" id="IPR003910">
    <property type="entry name" value="GPR1/GPR3/GPR5"/>
</dbReference>
<reference evidence="29" key="3">
    <citation type="submission" date="2025-09" db="UniProtKB">
        <authorList>
            <consortium name="Ensembl"/>
        </authorList>
    </citation>
    <scope>IDENTIFICATION</scope>
</reference>
<feature type="transmembrane region" description="Helical" evidence="26">
    <location>
        <begin position="542"/>
        <end position="564"/>
    </location>
</feature>
<dbReference type="Ensembl" id="ENSMODT00000017848.3">
    <property type="protein sequence ID" value="ENSMODP00000017522.3"/>
    <property type="gene ID" value="ENSMODG00000014011.3"/>
</dbReference>
<evidence type="ECO:0000313" key="29">
    <source>
        <dbReference type="Ensembl" id="ENSMODP00000017522.3"/>
    </source>
</evidence>